<dbReference type="Pfam" id="PF13414">
    <property type="entry name" value="TPR_11"/>
    <property type="match status" value="1"/>
</dbReference>
<protein>
    <submittedName>
        <fullName evidence="5">Tetratricopeptide repeat-containing protein</fullName>
    </submittedName>
</protein>
<reference evidence="6" key="1">
    <citation type="submission" date="2016-10" db="EMBL/GenBank/DDBJ databases">
        <authorList>
            <person name="Varghese N."/>
            <person name="Submissions S."/>
        </authorList>
    </citation>
    <scope>NUCLEOTIDE SEQUENCE [LARGE SCALE GENOMIC DNA]</scope>
    <source>
        <strain evidence="6">DSM 23925</strain>
    </source>
</reference>
<feature type="repeat" description="TPR" evidence="3">
    <location>
        <begin position="523"/>
        <end position="556"/>
    </location>
</feature>
<dbReference type="Proteomes" id="UP000198705">
    <property type="component" value="Unassembled WGS sequence"/>
</dbReference>
<evidence type="ECO:0000256" key="2">
    <source>
        <dbReference type="ARBA" id="ARBA00022803"/>
    </source>
</evidence>
<dbReference type="PANTHER" id="PTHR44227">
    <property type="match status" value="1"/>
</dbReference>
<dbReference type="PROSITE" id="PS50005">
    <property type="entry name" value="TPR"/>
    <property type="match status" value="3"/>
</dbReference>
<dbReference type="SUPFAM" id="SSF52129">
    <property type="entry name" value="Caspase-like"/>
    <property type="match status" value="1"/>
</dbReference>
<dbReference type="PROSITE" id="PS50293">
    <property type="entry name" value="TPR_REGION"/>
    <property type="match status" value="1"/>
</dbReference>
<accession>A0A1I5C433</accession>
<dbReference type="SMART" id="SM00028">
    <property type="entry name" value="TPR"/>
    <property type="match status" value="7"/>
</dbReference>
<dbReference type="Gene3D" id="3.40.50.1460">
    <property type="match status" value="1"/>
</dbReference>
<dbReference type="Pfam" id="PF14559">
    <property type="entry name" value="TPR_19"/>
    <property type="match status" value="1"/>
</dbReference>
<dbReference type="OrthoDB" id="174931at2"/>
<feature type="repeat" description="TPR" evidence="3">
    <location>
        <begin position="767"/>
        <end position="800"/>
    </location>
</feature>
<evidence type="ECO:0000313" key="6">
    <source>
        <dbReference type="Proteomes" id="UP000198705"/>
    </source>
</evidence>
<dbReference type="InterPro" id="IPR011600">
    <property type="entry name" value="Pept_C14_caspase"/>
</dbReference>
<evidence type="ECO:0000256" key="3">
    <source>
        <dbReference type="PROSITE-ProRule" id="PRU00339"/>
    </source>
</evidence>
<dbReference type="STRING" id="649333.SAMN04487989_104188"/>
<dbReference type="GO" id="GO:0004197">
    <property type="term" value="F:cysteine-type endopeptidase activity"/>
    <property type="evidence" value="ECO:0007669"/>
    <property type="project" value="InterPro"/>
</dbReference>
<feature type="repeat" description="TPR" evidence="3">
    <location>
        <begin position="801"/>
        <end position="834"/>
    </location>
</feature>
<dbReference type="Gene3D" id="1.25.40.10">
    <property type="entry name" value="Tetratricopeptide repeat domain"/>
    <property type="match status" value="2"/>
</dbReference>
<dbReference type="AlphaFoldDB" id="A0A1I5C433"/>
<feature type="domain" description="Peptidase C14 caspase" evidence="4">
    <location>
        <begin position="36"/>
        <end position="273"/>
    </location>
</feature>
<dbReference type="EMBL" id="FOVN01000004">
    <property type="protein sequence ID" value="SFN81687.1"/>
    <property type="molecule type" value="Genomic_DNA"/>
</dbReference>
<dbReference type="GO" id="GO:0006508">
    <property type="term" value="P:proteolysis"/>
    <property type="evidence" value="ECO:0007669"/>
    <property type="project" value="InterPro"/>
</dbReference>
<dbReference type="SUPFAM" id="SSF48452">
    <property type="entry name" value="TPR-like"/>
    <property type="match status" value="2"/>
</dbReference>
<evidence type="ECO:0000256" key="1">
    <source>
        <dbReference type="ARBA" id="ARBA00022737"/>
    </source>
</evidence>
<dbReference type="InterPro" id="IPR052346">
    <property type="entry name" value="O-mannosyl-transferase_TMTC"/>
</dbReference>
<keyword evidence="6" id="KW-1185">Reference proteome</keyword>
<dbReference type="InterPro" id="IPR029030">
    <property type="entry name" value="Caspase-like_dom_sf"/>
</dbReference>
<dbReference type="PANTHER" id="PTHR44227:SF3">
    <property type="entry name" value="PROTEIN O-MANNOSYL-TRANSFERASE TMTC4"/>
    <property type="match status" value="1"/>
</dbReference>
<name>A0A1I5C433_9FLAO</name>
<evidence type="ECO:0000313" key="5">
    <source>
        <dbReference type="EMBL" id="SFN81687.1"/>
    </source>
</evidence>
<gene>
    <name evidence="5" type="ORF">SAMN04487989_104188</name>
</gene>
<dbReference type="InterPro" id="IPR011990">
    <property type="entry name" value="TPR-like_helical_dom_sf"/>
</dbReference>
<dbReference type="InterPro" id="IPR019734">
    <property type="entry name" value="TPR_rpt"/>
</dbReference>
<organism evidence="5 6">
    <name type="scientific">Bizionia echini</name>
    <dbReference type="NCBI Taxonomy" id="649333"/>
    <lineage>
        <taxon>Bacteria</taxon>
        <taxon>Pseudomonadati</taxon>
        <taxon>Bacteroidota</taxon>
        <taxon>Flavobacteriia</taxon>
        <taxon>Flavobacteriales</taxon>
        <taxon>Flavobacteriaceae</taxon>
        <taxon>Bizionia</taxon>
    </lineage>
</organism>
<keyword evidence="1" id="KW-0677">Repeat</keyword>
<dbReference type="Pfam" id="PF00656">
    <property type="entry name" value="Peptidase_C14"/>
    <property type="match status" value="1"/>
</dbReference>
<dbReference type="RefSeq" id="WP_092208524.1">
    <property type="nucleotide sequence ID" value="NZ_FOVN01000004.1"/>
</dbReference>
<proteinExistence type="predicted"/>
<keyword evidence="2 3" id="KW-0802">TPR repeat</keyword>
<sequence>MRCVVLFICCFFQVVTFAQGKRGAIGESTESKNIGKKHALIVGISDYQEDKLKLNYAHNDALLFNDYLKRVENVPEENMVLLTNEDAVAINILRELKKLLNTVETDDTVYIYFAGHGDVVDDFGEKAGFLLAADANANQEYYAGGSIPLALLNNRVIGNITSKNAQVILILDACRSGFIFEEGTQKNMGTIQAMFENATKILSCGPNELSYEDSAIKHGYFTYYLVKGLMGNADTNTDNNVIYREIDDYLYENVYNTVSKKYSQNQTPVVRTSNDRAVFKAINPNNPVLAFEVVESELSKIEGYASRGSVNLNTEKAPEILAFSKAIQAKNYYGRPSSALELYKKAKASKSVSEKVLESMQYKLIKELSASAQKLINQYISGDTKLPSSREFSKQAQHLEICLELMDHDDFFREQIQVNQLVLDAYAIIRSKNFPAYSIAKRKLKSAVTMQPRGAYIHNALGLVYNSEAVYDSAHYHFKEANKLIGTWSNPVNNLGENLLDQYKYDDAKQFFDTSLGLKGSNTEANLRLGDLNVSQGKYQQAEVYYKTILKTHPNHAIALQKLSALEKLKGNAALSVGYHNQAIQADSINTITEYGLFNYIQDHDLNPKTAETLLLNAIDRNPDDASSYTDYADYLRVNNRKRTRLLLADSLYKIAINKNPLHAWTYAGHGWLLRNLRQPAEAKLSFETGISKNPNNAKAYYYYGNYLNEGIKDPRNAEINYLKAVEKNPYYLPAYSKLINLYNEQNQQEKSIKLLNTLLAKNAQIPDVYNLLGQTYVSNGAFTKAIEAYKQALRIDGSYSNGYTNLGYSELQMNQFDDAKEHYLKATVSDPFKNKKSDIATFMLTTARNKLKFGTPAEAKELFRLASEINPSTETELAYSEFLYLHNEPELAFNNSEKTLKLCETKTDQISVLEILVKTGIDASKTQEVDSYFGQLMNLNSNPNLLLASVYFAFKGDRNKSYALKSKTNPMLLRSNKLKELYSGSTIRNYILGN</sequence>
<evidence type="ECO:0000259" key="4">
    <source>
        <dbReference type="Pfam" id="PF00656"/>
    </source>
</evidence>